<comment type="subcellular location">
    <subcellularLocation>
        <location evidence="9">Cytoplasm</location>
    </subcellularLocation>
</comment>
<comment type="caution">
    <text evidence="11">The sequence shown here is derived from an EMBL/GenBank/DDBJ whole genome shotgun (WGS) entry which is preliminary data.</text>
</comment>
<dbReference type="PRINTS" id="PR00471">
    <property type="entry name" value="ACETATEKNASE"/>
</dbReference>
<feature type="binding site" evidence="9">
    <location>
        <position position="89"/>
    </location>
    <ligand>
        <name>substrate</name>
    </ligand>
</feature>
<dbReference type="EC" id="2.7.2.1" evidence="9"/>
<feature type="binding site" evidence="9">
    <location>
        <begin position="323"/>
        <end position="327"/>
    </location>
    <ligand>
        <name>ATP</name>
        <dbReference type="ChEBI" id="CHEBI:30616"/>
    </ligand>
</feature>
<dbReference type="RefSeq" id="WP_107977166.1">
    <property type="nucleotide sequence ID" value="NZ_BMEZ01000016.1"/>
</dbReference>
<dbReference type="GO" id="GO:0005524">
    <property type="term" value="F:ATP binding"/>
    <property type="evidence" value="ECO:0007669"/>
    <property type="project" value="UniProtKB-KW"/>
</dbReference>
<evidence type="ECO:0000256" key="5">
    <source>
        <dbReference type="ARBA" id="ARBA00022741"/>
    </source>
</evidence>
<keyword evidence="12" id="KW-1185">Reference proteome</keyword>
<evidence type="ECO:0000313" key="11">
    <source>
        <dbReference type="EMBL" id="PTX46689.1"/>
    </source>
</evidence>
<reference evidence="11 12" key="1">
    <citation type="submission" date="2018-04" db="EMBL/GenBank/DDBJ databases">
        <title>Genomic Encyclopedia of Archaeal and Bacterial Type Strains, Phase II (KMG-II): from individual species to whole genera.</title>
        <authorList>
            <person name="Goeker M."/>
        </authorList>
    </citation>
    <scope>NUCLEOTIDE SEQUENCE [LARGE SCALE GENOMIC DNA]</scope>
    <source>
        <strain evidence="11 12">DSM 29329</strain>
    </source>
</reference>
<comment type="cofactor">
    <cofactor evidence="9">
        <name>Mg(2+)</name>
        <dbReference type="ChEBI" id="CHEBI:18420"/>
    </cofactor>
    <cofactor evidence="9">
        <name>Mn(2+)</name>
        <dbReference type="ChEBI" id="CHEBI:29035"/>
    </cofactor>
    <text evidence="9">Mg(2+). Can also accept Mn(2+).</text>
</comment>
<evidence type="ECO:0000256" key="4">
    <source>
        <dbReference type="ARBA" id="ARBA00022723"/>
    </source>
</evidence>
<comment type="caution">
    <text evidence="9">Lacks conserved residue(s) required for the propagation of feature annotation.</text>
</comment>
<keyword evidence="3 9" id="KW-0808">Transferase</keyword>
<name>A0A2T6AS91_9RHOB</name>
<dbReference type="Pfam" id="PF00871">
    <property type="entry name" value="Acetate_kinase"/>
    <property type="match status" value="1"/>
</dbReference>
<dbReference type="HAMAP" id="MF_00020">
    <property type="entry name" value="Acetate_kinase"/>
    <property type="match status" value="1"/>
</dbReference>
<dbReference type="GO" id="GO:0005829">
    <property type="term" value="C:cytosol"/>
    <property type="evidence" value="ECO:0007669"/>
    <property type="project" value="TreeGrafter"/>
</dbReference>
<evidence type="ECO:0000256" key="3">
    <source>
        <dbReference type="ARBA" id="ARBA00022679"/>
    </source>
</evidence>
<accession>A0A2T6AS91</accession>
<keyword evidence="5 9" id="KW-0547">Nucleotide-binding</keyword>
<dbReference type="PIRSF" id="PIRSF000722">
    <property type="entry name" value="Acetate_prop_kin"/>
    <property type="match status" value="1"/>
</dbReference>
<dbReference type="InterPro" id="IPR000890">
    <property type="entry name" value="Aliphatic_acid_kin_short-chain"/>
</dbReference>
<feature type="binding site" evidence="9">
    <location>
        <position position="16"/>
    </location>
    <ligand>
        <name>ATP</name>
        <dbReference type="ChEBI" id="CHEBI:30616"/>
    </ligand>
</feature>
<dbReference type="PROSITE" id="PS01076">
    <property type="entry name" value="ACETATE_KINASE_2"/>
    <property type="match status" value="1"/>
</dbReference>
<keyword evidence="6 9" id="KW-0418">Kinase</keyword>
<feature type="site" description="Transition state stabilizer" evidence="9">
    <location>
        <position position="177"/>
    </location>
</feature>
<dbReference type="SUPFAM" id="SSF53067">
    <property type="entry name" value="Actin-like ATPase domain"/>
    <property type="match status" value="2"/>
</dbReference>
<gene>
    <name evidence="9" type="primary">ackA</name>
    <name evidence="11" type="ORF">C8N44_11556</name>
</gene>
<feature type="binding site" evidence="9">
    <location>
        <position position="9"/>
    </location>
    <ligand>
        <name>Mg(2+)</name>
        <dbReference type="ChEBI" id="CHEBI:18420"/>
    </ligand>
</feature>
<feature type="binding site" evidence="9">
    <location>
        <begin position="278"/>
        <end position="280"/>
    </location>
    <ligand>
        <name>ATP</name>
        <dbReference type="ChEBI" id="CHEBI:30616"/>
    </ligand>
</feature>
<keyword evidence="7 9" id="KW-0067">ATP-binding</keyword>
<dbReference type="GO" id="GO:0000287">
    <property type="term" value="F:magnesium ion binding"/>
    <property type="evidence" value="ECO:0007669"/>
    <property type="project" value="UniProtKB-UniRule"/>
</dbReference>
<keyword evidence="4 9" id="KW-0479">Metal-binding</keyword>
<evidence type="ECO:0000256" key="10">
    <source>
        <dbReference type="RuleBase" id="RU003835"/>
    </source>
</evidence>
<dbReference type="Proteomes" id="UP000244069">
    <property type="component" value="Unassembled WGS sequence"/>
</dbReference>
<dbReference type="OrthoDB" id="9802453at2"/>
<protein>
    <recommendedName>
        <fullName evidence="9">Acetate kinase</fullName>
        <ecNumber evidence="9">2.7.2.1</ecNumber>
    </recommendedName>
    <alternativeName>
        <fullName evidence="9">Acetokinase</fullName>
    </alternativeName>
</protein>
<sequence>MSALLLAFNVGSSSLKFQAAPADAPTEALLSGTIDRVGTEDARLRLASPGEAEVTSPCAAPDQAATLHAAADAISQQLPGRAVIGAGHRVVHGGPHLDTPCVIDAALVAQLEALIPLAPLHLPPSLKGIAAAQSLFPGARHVACFDTGFHAGKPFAHDSFALPRAQYDAGLRRYGFHGLSCQSIMRSLQAEGYPAEDRRIAIAHLGNGCSVTAVRDGRSLSNSMGFSTLDGLVMGTRCGRIDPGVLLHLLRDGMSPADLERLLYHDSGLRGISGLSNDMRDLLASDTQAARDAIEIFTTRIAEEVARTAAVMGGLDTLIFCGGIGENAPDIRTAVTNALAFLPDLEVLVRETREEEEILCATADLVA</sequence>
<comment type="similarity">
    <text evidence="1 9 10">Belongs to the acetokinase family.</text>
</comment>
<keyword evidence="2 9" id="KW-0963">Cytoplasm</keyword>
<evidence type="ECO:0000256" key="6">
    <source>
        <dbReference type="ARBA" id="ARBA00022777"/>
    </source>
</evidence>
<dbReference type="PANTHER" id="PTHR21060">
    <property type="entry name" value="ACETATE KINASE"/>
    <property type="match status" value="1"/>
</dbReference>
<dbReference type="InterPro" id="IPR043129">
    <property type="entry name" value="ATPase_NBD"/>
</dbReference>
<dbReference type="GO" id="GO:0006085">
    <property type="term" value="P:acetyl-CoA biosynthetic process"/>
    <property type="evidence" value="ECO:0007669"/>
    <property type="project" value="UniProtKB-UniRule"/>
</dbReference>
<dbReference type="PANTHER" id="PTHR21060:SF21">
    <property type="entry name" value="ACETATE KINASE"/>
    <property type="match status" value="1"/>
</dbReference>
<evidence type="ECO:0000256" key="9">
    <source>
        <dbReference type="HAMAP-Rule" id="MF_00020"/>
    </source>
</evidence>
<evidence type="ECO:0000256" key="7">
    <source>
        <dbReference type="ARBA" id="ARBA00022840"/>
    </source>
</evidence>
<dbReference type="GO" id="GO:0006083">
    <property type="term" value="P:acetate metabolic process"/>
    <property type="evidence" value="ECO:0007669"/>
    <property type="project" value="TreeGrafter"/>
</dbReference>
<feature type="active site" description="Proton donor/acceptor" evidence="9">
    <location>
        <position position="146"/>
    </location>
</feature>
<comment type="catalytic activity">
    <reaction evidence="9">
        <text>acetate + ATP = acetyl phosphate + ADP</text>
        <dbReference type="Rhea" id="RHEA:11352"/>
        <dbReference type="ChEBI" id="CHEBI:22191"/>
        <dbReference type="ChEBI" id="CHEBI:30089"/>
        <dbReference type="ChEBI" id="CHEBI:30616"/>
        <dbReference type="ChEBI" id="CHEBI:456216"/>
        <dbReference type="EC" id="2.7.2.1"/>
    </reaction>
</comment>
<evidence type="ECO:0000313" key="12">
    <source>
        <dbReference type="Proteomes" id="UP000244069"/>
    </source>
</evidence>
<proteinExistence type="inferred from homology"/>
<feature type="site" description="Transition state stabilizer" evidence="9">
    <location>
        <position position="237"/>
    </location>
</feature>
<dbReference type="UniPathway" id="UPA00340">
    <property type="reaction ID" value="UER00458"/>
</dbReference>
<dbReference type="AlphaFoldDB" id="A0A2T6AS91"/>
<dbReference type="EMBL" id="QBKN01000015">
    <property type="protein sequence ID" value="PTX46689.1"/>
    <property type="molecule type" value="Genomic_DNA"/>
</dbReference>
<comment type="function">
    <text evidence="9">Catalyzes the formation of acetyl phosphate from acetate and ATP. Can also catalyze the reverse reaction.</text>
</comment>
<comment type="pathway">
    <text evidence="9">Metabolic intermediate biosynthesis; acetyl-CoA biosynthesis; acetyl-CoA from acetate: step 1/2.</text>
</comment>
<feature type="binding site" evidence="9">
    <location>
        <begin position="204"/>
        <end position="208"/>
    </location>
    <ligand>
        <name>ATP</name>
        <dbReference type="ChEBI" id="CHEBI:30616"/>
    </ligand>
</feature>
<dbReference type="InterPro" id="IPR004372">
    <property type="entry name" value="Ac/propionate_kinase"/>
</dbReference>
<evidence type="ECO:0000256" key="2">
    <source>
        <dbReference type="ARBA" id="ARBA00022490"/>
    </source>
</evidence>
<dbReference type="GO" id="GO:0008776">
    <property type="term" value="F:acetate kinase activity"/>
    <property type="evidence" value="ECO:0007669"/>
    <property type="project" value="UniProtKB-UniRule"/>
</dbReference>
<dbReference type="InterPro" id="IPR023865">
    <property type="entry name" value="Aliphatic_acid_kinase_CS"/>
</dbReference>
<evidence type="ECO:0000256" key="1">
    <source>
        <dbReference type="ARBA" id="ARBA00008748"/>
    </source>
</evidence>
<evidence type="ECO:0000256" key="8">
    <source>
        <dbReference type="ARBA" id="ARBA00022842"/>
    </source>
</evidence>
<organism evidence="11 12">
    <name type="scientific">Allosediminivita pacifica</name>
    <dbReference type="NCBI Taxonomy" id="1267769"/>
    <lineage>
        <taxon>Bacteria</taxon>
        <taxon>Pseudomonadati</taxon>
        <taxon>Pseudomonadota</taxon>
        <taxon>Alphaproteobacteria</taxon>
        <taxon>Rhodobacterales</taxon>
        <taxon>Paracoccaceae</taxon>
        <taxon>Allosediminivita</taxon>
    </lineage>
</organism>
<comment type="subunit">
    <text evidence="9">Homodimer.</text>
</comment>
<keyword evidence="8 9" id="KW-0460">Magnesium</keyword>
<dbReference type="Gene3D" id="3.30.420.40">
    <property type="match status" value="2"/>
</dbReference>